<gene>
    <name evidence="2" type="ordered locus">MSMEI_0818</name>
</gene>
<evidence type="ECO:0000256" key="1">
    <source>
        <dbReference type="SAM" id="MobiDB-lite"/>
    </source>
</evidence>
<reference evidence="2 3" key="2">
    <citation type="journal article" date="2009" name="Genome Res.">
        <title>Ortho-proteogenomics: multiple proteomes investigation through orthology and a new MS-based protocol.</title>
        <authorList>
            <person name="Gallien S."/>
            <person name="Perrodou E."/>
            <person name="Carapito C."/>
            <person name="Deshayes C."/>
            <person name="Reyrat J.M."/>
            <person name="Van Dorsselaer A."/>
            <person name="Poch O."/>
            <person name="Schaeffer C."/>
            <person name="Lecompte O."/>
        </authorList>
    </citation>
    <scope>NUCLEOTIDE SEQUENCE [LARGE SCALE GENOMIC DNA]</scope>
    <source>
        <strain evidence="3">ATCC 700084 / mc(2)155</strain>
    </source>
</reference>
<accession>I7FEH8</accession>
<dbReference type="EMBL" id="CP001663">
    <property type="protein sequence ID" value="AFP37298.1"/>
    <property type="molecule type" value="Genomic_DNA"/>
</dbReference>
<feature type="region of interest" description="Disordered" evidence="1">
    <location>
        <begin position="48"/>
        <end position="97"/>
    </location>
</feature>
<reference evidence="2 3" key="1">
    <citation type="journal article" date="2007" name="Genome Biol.">
        <title>Interrupted coding sequences in Mycobacterium smegmatis: authentic mutations or sequencing errors?</title>
        <authorList>
            <person name="Deshayes C."/>
            <person name="Perrodou E."/>
            <person name="Gallien S."/>
            <person name="Euphrasie D."/>
            <person name="Schaeffer C."/>
            <person name="Van-Dorsselaer A."/>
            <person name="Poch O."/>
            <person name="Lecompte O."/>
            <person name="Reyrat J.M."/>
        </authorList>
    </citation>
    <scope>NUCLEOTIDE SEQUENCE [LARGE SCALE GENOMIC DNA]</scope>
    <source>
        <strain evidence="3">ATCC 700084 / mc(2)155</strain>
    </source>
</reference>
<feature type="compositionally biased region" description="Low complexity" evidence="1">
    <location>
        <begin position="54"/>
        <end position="73"/>
    </location>
</feature>
<protein>
    <recommendedName>
        <fullName evidence="4">Lipoprotein</fullName>
    </recommendedName>
</protein>
<dbReference type="PROSITE" id="PS51257">
    <property type="entry name" value="PROKAR_LIPOPROTEIN"/>
    <property type="match status" value="1"/>
</dbReference>
<dbReference type="AlphaFoldDB" id="I7FEH8"/>
<evidence type="ECO:0000313" key="3">
    <source>
        <dbReference type="Proteomes" id="UP000006158"/>
    </source>
</evidence>
<dbReference type="Proteomes" id="UP000006158">
    <property type="component" value="Chromosome"/>
</dbReference>
<dbReference type="KEGG" id="msg:MSMEI_0818"/>
<proteinExistence type="predicted"/>
<evidence type="ECO:0000313" key="2">
    <source>
        <dbReference type="EMBL" id="AFP37298.1"/>
    </source>
</evidence>
<name>I7FEH8_MYCS2</name>
<evidence type="ECO:0008006" key="4">
    <source>
        <dbReference type="Google" id="ProtNLM"/>
    </source>
</evidence>
<organism evidence="2 3">
    <name type="scientific">Mycolicibacterium smegmatis (strain ATCC 700084 / mc(2)155)</name>
    <name type="common">Mycobacterium smegmatis</name>
    <dbReference type="NCBI Taxonomy" id="246196"/>
    <lineage>
        <taxon>Bacteria</taxon>
        <taxon>Bacillati</taxon>
        <taxon>Actinomycetota</taxon>
        <taxon>Actinomycetes</taxon>
        <taxon>Mycobacteriales</taxon>
        <taxon>Mycobacteriaceae</taxon>
        <taxon>Mycolicibacterium</taxon>
    </lineage>
</organism>
<sequence>MSLSYRVGPMRRLTVAGLAFGLVGALVGVTGCATVTEGTPTADPAQVRIAQSESAPTTTRRTPTRTPSAAPRTPLFPPPSAGGSAGPSKPPPNGMATTCREYASMDDATKLGMVELLGDNGYPGLKRNPLLWVTLVGTMCVLAPSPSTTVVDAINRKPPR</sequence>
<dbReference type="PATRIC" id="fig|246196.56.peg.839"/>